<organism evidence="2 3">
    <name type="scientific">Ornithinibacillus xuwenensis</name>
    <dbReference type="NCBI Taxonomy" id="3144668"/>
    <lineage>
        <taxon>Bacteria</taxon>
        <taxon>Bacillati</taxon>
        <taxon>Bacillota</taxon>
        <taxon>Bacilli</taxon>
        <taxon>Bacillales</taxon>
        <taxon>Bacillaceae</taxon>
        <taxon>Ornithinibacillus</taxon>
    </lineage>
</organism>
<sequence>MKKTYVIFASVIVFIAAIYLLSYKQINVKHSSASVISNADTMQHKEEMKKESTVSDKVPVGIDWQNEIEELAKNNSNIMPVSEYDSVDEYINSYVASLNRENKEQVGLTDKYTYELHITTTAQEYAKHFLELTDSQIEQEKLKQIVEITNVVFEKMKENQLDDTTLESAFNELRDTMNRY</sequence>
<gene>
    <name evidence="2" type="ORF">ABC228_03700</name>
</gene>
<reference evidence="2 3" key="1">
    <citation type="submission" date="2024-05" db="EMBL/GenBank/DDBJ databases">
        <authorList>
            <person name="Haq I."/>
            <person name="Ullah Z."/>
            <person name="Ahmad R."/>
            <person name="Li M."/>
            <person name="Tong Y."/>
        </authorList>
    </citation>
    <scope>NUCLEOTIDE SEQUENCE [LARGE SCALE GENOMIC DNA]</scope>
    <source>
        <strain evidence="2 3">16A2E</strain>
    </source>
</reference>
<name>A0ABU9XGL5_9BACI</name>
<keyword evidence="1" id="KW-0812">Transmembrane</keyword>
<comment type="caution">
    <text evidence="2">The sequence shown here is derived from an EMBL/GenBank/DDBJ whole genome shotgun (WGS) entry which is preliminary data.</text>
</comment>
<evidence type="ECO:0000313" key="3">
    <source>
        <dbReference type="Proteomes" id="UP001444625"/>
    </source>
</evidence>
<proteinExistence type="predicted"/>
<evidence type="ECO:0000313" key="2">
    <source>
        <dbReference type="EMBL" id="MEN2766279.1"/>
    </source>
</evidence>
<evidence type="ECO:0000256" key="1">
    <source>
        <dbReference type="SAM" id="Phobius"/>
    </source>
</evidence>
<feature type="transmembrane region" description="Helical" evidence="1">
    <location>
        <begin position="6"/>
        <end position="23"/>
    </location>
</feature>
<dbReference type="Proteomes" id="UP001444625">
    <property type="component" value="Unassembled WGS sequence"/>
</dbReference>
<keyword evidence="1" id="KW-0472">Membrane</keyword>
<keyword evidence="1" id="KW-1133">Transmembrane helix</keyword>
<protein>
    <submittedName>
        <fullName evidence="2">Uncharacterized protein</fullName>
    </submittedName>
</protein>
<dbReference type="RefSeq" id="WP_345823732.1">
    <property type="nucleotide sequence ID" value="NZ_JBDIML010000001.1"/>
</dbReference>
<keyword evidence="3" id="KW-1185">Reference proteome</keyword>
<dbReference type="EMBL" id="JBDIML010000001">
    <property type="protein sequence ID" value="MEN2766279.1"/>
    <property type="molecule type" value="Genomic_DNA"/>
</dbReference>
<accession>A0ABU9XGL5</accession>